<dbReference type="Proteomes" id="UP000046395">
    <property type="component" value="Unassembled WGS sequence"/>
</dbReference>
<feature type="region of interest" description="Disordered" evidence="1">
    <location>
        <begin position="1"/>
        <end position="33"/>
    </location>
</feature>
<organism evidence="2 3">
    <name type="scientific">Trichuris muris</name>
    <name type="common">Mouse whipworm</name>
    <dbReference type="NCBI Taxonomy" id="70415"/>
    <lineage>
        <taxon>Eukaryota</taxon>
        <taxon>Metazoa</taxon>
        <taxon>Ecdysozoa</taxon>
        <taxon>Nematoda</taxon>
        <taxon>Enoplea</taxon>
        <taxon>Dorylaimia</taxon>
        <taxon>Trichinellida</taxon>
        <taxon>Trichuridae</taxon>
        <taxon>Trichuris</taxon>
    </lineage>
</organism>
<dbReference type="AlphaFoldDB" id="A0A5S6QEP1"/>
<accession>A0A5S6QEP1</accession>
<proteinExistence type="predicted"/>
<name>A0A5S6QEP1_TRIMR</name>
<evidence type="ECO:0000256" key="1">
    <source>
        <dbReference type="SAM" id="MobiDB-lite"/>
    </source>
</evidence>
<feature type="compositionally biased region" description="Polar residues" evidence="1">
    <location>
        <begin position="1"/>
        <end position="13"/>
    </location>
</feature>
<reference evidence="3" key="1">
    <citation type="submission" date="2019-12" db="UniProtKB">
        <authorList>
            <consortium name="WormBaseParasite"/>
        </authorList>
    </citation>
    <scope>IDENTIFICATION</scope>
</reference>
<keyword evidence="2" id="KW-1185">Reference proteome</keyword>
<dbReference type="WBParaSite" id="TMUE_1000005688.1">
    <property type="protein sequence ID" value="TMUE_1000005688.1"/>
    <property type="gene ID" value="WBGene00299342"/>
</dbReference>
<evidence type="ECO:0000313" key="2">
    <source>
        <dbReference type="Proteomes" id="UP000046395"/>
    </source>
</evidence>
<sequence>MVNRQNAIRSLQSTDDKREKAVMRRTPSTKQFPVNRHPVFKIIRCAHGAHCLEAAKQLEQCSIEMT</sequence>
<evidence type="ECO:0000313" key="3">
    <source>
        <dbReference type="WBParaSite" id="TMUE_1000005688.1"/>
    </source>
</evidence>
<protein>
    <submittedName>
        <fullName evidence="3">Uncharacterized protein</fullName>
    </submittedName>
</protein>